<dbReference type="EMBL" id="MU006290">
    <property type="protein sequence ID" value="KAF2855707.1"/>
    <property type="molecule type" value="Genomic_DNA"/>
</dbReference>
<protein>
    <recommendedName>
        <fullName evidence="4">F-box domain-containing protein</fullName>
    </recommendedName>
</protein>
<dbReference type="InterPro" id="IPR038883">
    <property type="entry name" value="AN11006-like"/>
</dbReference>
<evidence type="ECO:0008006" key="4">
    <source>
        <dbReference type="Google" id="ProtNLM"/>
    </source>
</evidence>
<organism evidence="2 3">
    <name type="scientific">Plenodomus tracheiphilus IPT5</name>
    <dbReference type="NCBI Taxonomy" id="1408161"/>
    <lineage>
        <taxon>Eukaryota</taxon>
        <taxon>Fungi</taxon>
        <taxon>Dikarya</taxon>
        <taxon>Ascomycota</taxon>
        <taxon>Pezizomycotina</taxon>
        <taxon>Dothideomycetes</taxon>
        <taxon>Pleosporomycetidae</taxon>
        <taxon>Pleosporales</taxon>
        <taxon>Pleosporineae</taxon>
        <taxon>Leptosphaeriaceae</taxon>
        <taxon>Plenodomus</taxon>
    </lineage>
</organism>
<evidence type="ECO:0000256" key="1">
    <source>
        <dbReference type="SAM" id="MobiDB-lite"/>
    </source>
</evidence>
<dbReference type="PANTHER" id="PTHR42085">
    <property type="entry name" value="F-BOX DOMAIN-CONTAINING PROTEIN"/>
    <property type="match status" value="1"/>
</dbReference>
<dbReference type="OrthoDB" id="3942472at2759"/>
<dbReference type="Proteomes" id="UP000799423">
    <property type="component" value="Unassembled WGS sequence"/>
</dbReference>
<dbReference type="PANTHER" id="PTHR42085:SF1">
    <property type="entry name" value="F-BOX DOMAIN-CONTAINING PROTEIN"/>
    <property type="match status" value="1"/>
</dbReference>
<gene>
    <name evidence="2" type="ORF">T440DRAFT_464096</name>
</gene>
<proteinExistence type="predicted"/>
<keyword evidence="3" id="KW-1185">Reference proteome</keyword>
<sequence>MSPPSYARATASSTMKSSPKSQKTTPTLKSQTTTPNKLKRPSLLTNQERQLKLYQRNLIPINPHDPHAPCPISNLPSEIRALIYTHVFSQAMHPMTIYNRPTDTFEFIWPAILQVCRAIRVEASYTYFTITPFTFHIRNLRFILVQKWVGSLNPEHRRLLARNRRLLVEMAPQVIEKFTWPPKGFLLDDYMEGHWKACEKFGNLYTIESEENRRQFILFCRLAGWWSWCAQSKNQGIVWKYECGPCETASGRRELLFWFLVKDICGAITAWVVRKAWTRNLCGGKMKQAAMKFLDDVEGHVAFHALPQFRMRNQITTMERARGVIEKW</sequence>
<evidence type="ECO:0000313" key="3">
    <source>
        <dbReference type="Proteomes" id="UP000799423"/>
    </source>
</evidence>
<reference evidence="2" key="1">
    <citation type="submission" date="2020-01" db="EMBL/GenBank/DDBJ databases">
        <authorList>
            <consortium name="DOE Joint Genome Institute"/>
            <person name="Haridas S."/>
            <person name="Albert R."/>
            <person name="Binder M."/>
            <person name="Bloem J."/>
            <person name="Labutti K."/>
            <person name="Salamov A."/>
            <person name="Andreopoulos B."/>
            <person name="Baker S.E."/>
            <person name="Barry K."/>
            <person name="Bills G."/>
            <person name="Bluhm B.H."/>
            <person name="Cannon C."/>
            <person name="Castanera R."/>
            <person name="Culley D.E."/>
            <person name="Daum C."/>
            <person name="Ezra D."/>
            <person name="Gonzalez J.B."/>
            <person name="Henrissat B."/>
            <person name="Kuo A."/>
            <person name="Liang C."/>
            <person name="Lipzen A."/>
            <person name="Lutzoni F."/>
            <person name="Magnuson J."/>
            <person name="Mondo S."/>
            <person name="Nolan M."/>
            <person name="Ohm R."/>
            <person name="Pangilinan J."/>
            <person name="Park H.-J."/>
            <person name="Ramirez L."/>
            <person name="Alfaro M."/>
            <person name="Sun H."/>
            <person name="Tritt A."/>
            <person name="Yoshinaga Y."/>
            <person name="Zwiers L.-H."/>
            <person name="Turgeon B.G."/>
            <person name="Goodwin S.B."/>
            <person name="Spatafora J.W."/>
            <person name="Crous P.W."/>
            <person name="Grigoriev I.V."/>
        </authorList>
    </citation>
    <scope>NUCLEOTIDE SEQUENCE</scope>
    <source>
        <strain evidence="2">IPT5</strain>
    </source>
</reference>
<name>A0A6A7BLM5_9PLEO</name>
<dbReference type="AlphaFoldDB" id="A0A6A7BLM5"/>
<evidence type="ECO:0000313" key="2">
    <source>
        <dbReference type="EMBL" id="KAF2855707.1"/>
    </source>
</evidence>
<feature type="compositionally biased region" description="Low complexity" evidence="1">
    <location>
        <begin position="9"/>
        <end position="34"/>
    </location>
</feature>
<feature type="region of interest" description="Disordered" evidence="1">
    <location>
        <begin position="1"/>
        <end position="42"/>
    </location>
</feature>
<accession>A0A6A7BLM5</accession>